<dbReference type="VEuPathDB" id="FungiDB:RhiirA1_356117"/>
<dbReference type="Gene3D" id="3.40.50.720">
    <property type="entry name" value="NAD(P)-binding Rossmann-like Domain"/>
    <property type="match status" value="1"/>
</dbReference>
<accession>A0A2N0QMG6</accession>
<proteinExistence type="predicted"/>
<evidence type="ECO:0000313" key="1">
    <source>
        <dbReference type="EMBL" id="PKC52242.1"/>
    </source>
</evidence>
<feature type="non-terminal residue" evidence="1">
    <location>
        <position position="51"/>
    </location>
</feature>
<dbReference type="PANTHER" id="PTHR42820:SF1">
    <property type="entry name" value="SHORT-CHAIN DEHYDROGENASE_REDUCTASE FAMILY PROTEIN"/>
    <property type="match status" value="1"/>
</dbReference>
<dbReference type="PANTHER" id="PTHR42820">
    <property type="entry name" value="SHORT-CHAIN DEHYDROGENASE REDUCTASE"/>
    <property type="match status" value="1"/>
</dbReference>
<dbReference type="EMBL" id="LLXH01006140">
    <property type="protein sequence ID" value="PKC52242.1"/>
    <property type="molecule type" value="Genomic_DNA"/>
</dbReference>
<dbReference type="InterPro" id="IPR002347">
    <property type="entry name" value="SDR_fam"/>
</dbReference>
<organism evidence="1 2">
    <name type="scientific">Rhizophagus irregularis</name>
    <dbReference type="NCBI Taxonomy" id="588596"/>
    <lineage>
        <taxon>Eukaryota</taxon>
        <taxon>Fungi</taxon>
        <taxon>Fungi incertae sedis</taxon>
        <taxon>Mucoromycota</taxon>
        <taxon>Glomeromycotina</taxon>
        <taxon>Glomeromycetes</taxon>
        <taxon>Glomerales</taxon>
        <taxon>Glomeraceae</taxon>
        <taxon>Rhizophagus</taxon>
    </lineage>
</organism>
<sequence length="51" mass="5190">MKLAGKTAVVTGAASGMGKAIATLYAQEGARVVVADINEESINAVVNEIKE</sequence>
<name>A0A2N0QMG6_9GLOM</name>
<gene>
    <name evidence="1" type="ORF">RhiirA1_356117</name>
</gene>
<protein>
    <submittedName>
        <fullName evidence="1">3-ketoacyl-reductase</fullName>
    </submittedName>
</protein>
<evidence type="ECO:0000313" key="2">
    <source>
        <dbReference type="Proteomes" id="UP000232688"/>
    </source>
</evidence>
<dbReference type="InterPro" id="IPR036291">
    <property type="entry name" value="NAD(P)-bd_dom_sf"/>
</dbReference>
<dbReference type="AlphaFoldDB" id="A0A2N0QMG6"/>
<reference evidence="1 2" key="1">
    <citation type="submission" date="2017-10" db="EMBL/GenBank/DDBJ databases">
        <title>Extensive intraspecific genome diversity in a model arbuscular mycorrhizal fungus.</title>
        <authorList>
            <person name="Chen E.C.H."/>
            <person name="Morin E."/>
            <person name="Baudet D."/>
            <person name="Noel J."/>
            <person name="Ndikumana S."/>
            <person name="Charron P."/>
            <person name="St-Onge C."/>
            <person name="Giorgi J."/>
            <person name="Grigoriev I.V."/>
            <person name="Roux C."/>
            <person name="Martin F.M."/>
            <person name="Corradi N."/>
        </authorList>
    </citation>
    <scope>NUCLEOTIDE SEQUENCE [LARGE SCALE GENOMIC DNA]</scope>
    <source>
        <strain evidence="1 2">A1</strain>
    </source>
</reference>
<dbReference type="Proteomes" id="UP000232688">
    <property type="component" value="Unassembled WGS sequence"/>
</dbReference>
<reference evidence="1 2" key="2">
    <citation type="submission" date="2017-10" db="EMBL/GenBank/DDBJ databases">
        <title>Genome analyses suggest a sexual origin of heterokaryosis in a supposedly ancient asexual fungus.</title>
        <authorList>
            <person name="Corradi N."/>
            <person name="Sedzielewska K."/>
            <person name="Noel J."/>
            <person name="Charron P."/>
            <person name="Farinelli L."/>
            <person name="Marton T."/>
            <person name="Kruger M."/>
            <person name="Pelin A."/>
            <person name="Brachmann A."/>
            <person name="Corradi N."/>
        </authorList>
    </citation>
    <scope>NUCLEOTIDE SEQUENCE [LARGE SCALE GENOMIC DNA]</scope>
    <source>
        <strain evidence="1 2">A1</strain>
    </source>
</reference>
<comment type="caution">
    <text evidence="1">The sequence shown here is derived from an EMBL/GenBank/DDBJ whole genome shotgun (WGS) entry which is preliminary data.</text>
</comment>
<dbReference type="SUPFAM" id="SSF51735">
    <property type="entry name" value="NAD(P)-binding Rossmann-fold domains"/>
    <property type="match status" value="1"/>
</dbReference>
<dbReference type="Pfam" id="PF00106">
    <property type="entry name" value="adh_short"/>
    <property type="match status" value="1"/>
</dbReference>